<dbReference type="EMBL" id="MU275978">
    <property type="protein sequence ID" value="KAI0044584.1"/>
    <property type="molecule type" value="Genomic_DNA"/>
</dbReference>
<accession>A0ACB8RK91</accession>
<sequence>MRLSTVLSLLGFAASPLLASADPVADYFSKLAPISRSVLLHNVTGPGAGADPGVVAAIIPDPSIPEFNVYWVRDACLVYNVWLNELIALGDKSLRPLMDDVTLALVRSQHVDSISGNIYNGGLEEPVFHLDLSFIRNASYRPDGPPFRAAMLIKYADWLLEPAQKNGTWVADNLWPAINLDLQWISRTWNQSSYDLWWPPVWGGSYWTAALQYRALIAGARLGHKIGRDVVDYPKKAALVLDYMQSFWNPVEGFMTETTITDVALGRSGFGSAALTVSVYNYDQNLGCDPLTFQPCSDRALSALKVVGDKFKAMFPLTDNTPADKPGWFGFFTEDEFIGGQPQFFSTFNAAEQLYAALNTWDKIGSLTITPVSLKFFVQFDKNVEVGTYAKNSKTYSQLTVAIRSYADEIIVITAKGTPADFVLPMSVHKVTGKPCGPRGMIRSLAAALGAVDTYMGMPPPSWSFPKRRLAGSDGLQDVDSQKVYFDSYA</sequence>
<protein>
    <submittedName>
        <fullName evidence="1">Glycoside hydrolase family 15 protein</fullName>
    </submittedName>
</protein>
<name>A0ACB8RK91_9AGAM</name>
<proteinExistence type="predicted"/>
<comment type="caution">
    <text evidence="1">The sequence shown here is derived from an EMBL/GenBank/DDBJ whole genome shotgun (WGS) entry which is preliminary data.</text>
</comment>
<organism evidence="1 2">
    <name type="scientific">Auriscalpium vulgare</name>
    <dbReference type="NCBI Taxonomy" id="40419"/>
    <lineage>
        <taxon>Eukaryota</taxon>
        <taxon>Fungi</taxon>
        <taxon>Dikarya</taxon>
        <taxon>Basidiomycota</taxon>
        <taxon>Agaricomycotina</taxon>
        <taxon>Agaricomycetes</taxon>
        <taxon>Russulales</taxon>
        <taxon>Auriscalpiaceae</taxon>
        <taxon>Auriscalpium</taxon>
    </lineage>
</organism>
<evidence type="ECO:0000313" key="2">
    <source>
        <dbReference type="Proteomes" id="UP000814033"/>
    </source>
</evidence>
<keyword evidence="2" id="KW-1185">Reference proteome</keyword>
<reference evidence="1" key="2">
    <citation type="journal article" date="2022" name="New Phytol.">
        <title>Evolutionary transition to the ectomycorrhizal habit in the genomes of a hyperdiverse lineage of mushroom-forming fungi.</title>
        <authorList>
            <person name="Looney B."/>
            <person name="Miyauchi S."/>
            <person name="Morin E."/>
            <person name="Drula E."/>
            <person name="Courty P.E."/>
            <person name="Kohler A."/>
            <person name="Kuo A."/>
            <person name="LaButti K."/>
            <person name="Pangilinan J."/>
            <person name="Lipzen A."/>
            <person name="Riley R."/>
            <person name="Andreopoulos W."/>
            <person name="He G."/>
            <person name="Johnson J."/>
            <person name="Nolan M."/>
            <person name="Tritt A."/>
            <person name="Barry K.W."/>
            <person name="Grigoriev I.V."/>
            <person name="Nagy L.G."/>
            <person name="Hibbett D."/>
            <person name="Henrissat B."/>
            <person name="Matheny P.B."/>
            <person name="Labbe J."/>
            <person name="Martin F.M."/>
        </authorList>
    </citation>
    <scope>NUCLEOTIDE SEQUENCE</scope>
    <source>
        <strain evidence="1">FP105234-sp</strain>
    </source>
</reference>
<keyword evidence="1" id="KW-0378">Hydrolase</keyword>
<gene>
    <name evidence="1" type="ORF">FA95DRAFT_1496791</name>
</gene>
<reference evidence="1" key="1">
    <citation type="submission" date="2021-02" db="EMBL/GenBank/DDBJ databases">
        <authorList>
            <consortium name="DOE Joint Genome Institute"/>
            <person name="Ahrendt S."/>
            <person name="Looney B.P."/>
            <person name="Miyauchi S."/>
            <person name="Morin E."/>
            <person name="Drula E."/>
            <person name="Courty P.E."/>
            <person name="Chicoki N."/>
            <person name="Fauchery L."/>
            <person name="Kohler A."/>
            <person name="Kuo A."/>
            <person name="Labutti K."/>
            <person name="Pangilinan J."/>
            <person name="Lipzen A."/>
            <person name="Riley R."/>
            <person name="Andreopoulos W."/>
            <person name="He G."/>
            <person name="Johnson J."/>
            <person name="Barry K.W."/>
            <person name="Grigoriev I.V."/>
            <person name="Nagy L."/>
            <person name="Hibbett D."/>
            <person name="Henrissat B."/>
            <person name="Matheny P.B."/>
            <person name="Labbe J."/>
            <person name="Martin F."/>
        </authorList>
    </citation>
    <scope>NUCLEOTIDE SEQUENCE</scope>
    <source>
        <strain evidence="1">FP105234-sp</strain>
    </source>
</reference>
<dbReference type="Proteomes" id="UP000814033">
    <property type="component" value="Unassembled WGS sequence"/>
</dbReference>
<evidence type="ECO:0000313" key="1">
    <source>
        <dbReference type="EMBL" id="KAI0044584.1"/>
    </source>
</evidence>